<accession>A0A922EI22</accession>
<proteinExistence type="predicted"/>
<organism evidence="2 3">
    <name type="scientific">Carya illinoinensis</name>
    <name type="common">Pecan</name>
    <dbReference type="NCBI Taxonomy" id="32201"/>
    <lineage>
        <taxon>Eukaryota</taxon>
        <taxon>Viridiplantae</taxon>
        <taxon>Streptophyta</taxon>
        <taxon>Embryophyta</taxon>
        <taxon>Tracheophyta</taxon>
        <taxon>Spermatophyta</taxon>
        <taxon>Magnoliopsida</taxon>
        <taxon>eudicotyledons</taxon>
        <taxon>Gunneridae</taxon>
        <taxon>Pentapetalae</taxon>
        <taxon>rosids</taxon>
        <taxon>fabids</taxon>
        <taxon>Fagales</taxon>
        <taxon>Juglandaceae</taxon>
        <taxon>Carya</taxon>
    </lineage>
</organism>
<reference evidence="2" key="1">
    <citation type="submission" date="2021-01" db="EMBL/GenBank/DDBJ databases">
        <authorList>
            <person name="Lovell J.T."/>
            <person name="Bentley N."/>
            <person name="Bhattarai G."/>
            <person name="Jenkins J.W."/>
            <person name="Sreedasyam A."/>
            <person name="Alarcon Y."/>
            <person name="Bock C."/>
            <person name="Boston L."/>
            <person name="Carlson J."/>
            <person name="Cervantes K."/>
            <person name="Clermont K."/>
            <person name="Krom N."/>
            <person name="Kubenka K."/>
            <person name="Mamidi S."/>
            <person name="Mattison C."/>
            <person name="Monteros M."/>
            <person name="Pisani C."/>
            <person name="Plott C."/>
            <person name="Rajasekar S."/>
            <person name="Rhein H.S."/>
            <person name="Rohla C."/>
            <person name="Song M."/>
            <person name="Hilaire R.S."/>
            <person name="Shu S."/>
            <person name="Wells L."/>
            <person name="Wang X."/>
            <person name="Webber J."/>
            <person name="Heerema R.J."/>
            <person name="Klein P."/>
            <person name="Conner P."/>
            <person name="Grauke L."/>
            <person name="Grimwood J."/>
            <person name="Schmutz J."/>
            <person name="Randall J.J."/>
        </authorList>
    </citation>
    <scope>NUCLEOTIDE SEQUENCE</scope>
    <source>
        <tissue evidence="2">Leaf</tissue>
    </source>
</reference>
<gene>
    <name evidence="2" type="ORF">I3842_07G096300</name>
</gene>
<evidence type="ECO:0000313" key="2">
    <source>
        <dbReference type="EMBL" id="KAG6703664.1"/>
    </source>
</evidence>
<feature type="compositionally biased region" description="Basic and acidic residues" evidence="1">
    <location>
        <begin position="98"/>
        <end position="107"/>
    </location>
</feature>
<dbReference type="PANTHER" id="PTHR34377">
    <property type="entry name" value="TETRATRICOPEPTIDE REPEAT (TPR)-LIKE SUPERFAMILY PROTEIN"/>
    <property type="match status" value="1"/>
</dbReference>
<comment type="caution">
    <text evidence="2">The sequence shown here is derived from an EMBL/GenBank/DDBJ whole genome shotgun (WGS) entry which is preliminary data.</text>
</comment>
<dbReference type="PANTHER" id="PTHR34377:SF3">
    <property type="entry name" value="TETRATRICOPEPTIDE REPEAT (TPR)-LIKE SUPERFAMILY PROTEIN"/>
    <property type="match status" value="1"/>
</dbReference>
<feature type="compositionally biased region" description="Acidic residues" evidence="1">
    <location>
        <begin position="85"/>
        <end position="97"/>
    </location>
</feature>
<dbReference type="EMBL" id="CM031831">
    <property type="protein sequence ID" value="KAG6703664.1"/>
    <property type="molecule type" value="Genomic_DNA"/>
</dbReference>
<dbReference type="AlphaFoldDB" id="A0A922EI22"/>
<evidence type="ECO:0000313" key="3">
    <source>
        <dbReference type="Proteomes" id="UP000811246"/>
    </source>
</evidence>
<dbReference type="Proteomes" id="UP000811246">
    <property type="component" value="Chromosome 7"/>
</dbReference>
<protein>
    <submittedName>
        <fullName evidence="2">Uncharacterized protein</fullName>
    </submittedName>
</protein>
<name>A0A922EI22_CARIL</name>
<evidence type="ECO:0000256" key="1">
    <source>
        <dbReference type="SAM" id="MobiDB-lite"/>
    </source>
</evidence>
<feature type="compositionally biased region" description="Basic residues" evidence="1">
    <location>
        <begin position="108"/>
        <end position="128"/>
    </location>
</feature>
<feature type="region of interest" description="Disordered" evidence="1">
    <location>
        <begin position="85"/>
        <end position="128"/>
    </location>
</feature>
<sequence>MAHMEKVTIVTVTLILFAAFMVLLPKTECMIRPQPLRPQPQLAPRPLCASQFSLANYACALLPLNPLTPSPPSLSISAVAVAVAADDDDDDEDDDDHDHDHDNEEHHHTHRRRRSHGGHRRKHKPHHHSQTVDNCCRWASQVDSQCVCELLFLLPGFANFLMRPLHDYTLRISDSCNVTYTCGGTRIRA</sequence>